<dbReference type="SUPFAM" id="SSF54637">
    <property type="entry name" value="Thioesterase/thiol ester dehydrase-isomerase"/>
    <property type="match status" value="1"/>
</dbReference>
<dbReference type="Proteomes" id="UP001265746">
    <property type="component" value="Unassembled WGS sequence"/>
</dbReference>
<gene>
    <name evidence="2" type="ORF">N8I77_004651</name>
</gene>
<accession>A0AAD9SLS3</accession>
<reference evidence="2" key="1">
    <citation type="submission" date="2023-06" db="EMBL/GenBank/DDBJ databases">
        <authorList>
            <person name="Noh H."/>
        </authorList>
    </citation>
    <scope>NUCLEOTIDE SEQUENCE</scope>
    <source>
        <strain evidence="2">DUCC20226</strain>
    </source>
</reference>
<evidence type="ECO:0000259" key="1">
    <source>
        <dbReference type="Pfam" id="PF03061"/>
    </source>
</evidence>
<name>A0AAD9SLS3_PHOAM</name>
<dbReference type="InterPro" id="IPR052061">
    <property type="entry name" value="PTE-AB_protein"/>
</dbReference>
<evidence type="ECO:0000313" key="2">
    <source>
        <dbReference type="EMBL" id="KAK2611298.1"/>
    </source>
</evidence>
<dbReference type="EMBL" id="JAUJFL010000002">
    <property type="protein sequence ID" value="KAK2611298.1"/>
    <property type="molecule type" value="Genomic_DNA"/>
</dbReference>
<dbReference type="Pfam" id="PF03061">
    <property type="entry name" value="4HBT"/>
    <property type="match status" value="1"/>
</dbReference>
<organism evidence="2 3">
    <name type="scientific">Phomopsis amygdali</name>
    <name type="common">Fusicoccum amygdali</name>
    <dbReference type="NCBI Taxonomy" id="1214568"/>
    <lineage>
        <taxon>Eukaryota</taxon>
        <taxon>Fungi</taxon>
        <taxon>Dikarya</taxon>
        <taxon>Ascomycota</taxon>
        <taxon>Pezizomycotina</taxon>
        <taxon>Sordariomycetes</taxon>
        <taxon>Sordariomycetidae</taxon>
        <taxon>Diaporthales</taxon>
        <taxon>Diaporthaceae</taxon>
        <taxon>Diaporthe</taxon>
    </lineage>
</organism>
<protein>
    <recommendedName>
        <fullName evidence="1">Thioesterase domain-containing protein</fullName>
    </recommendedName>
</protein>
<evidence type="ECO:0000313" key="3">
    <source>
        <dbReference type="Proteomes" id="UP001265746"/>
    </source>
</evidence>
<dbReference type="Gene3D" id="3.10.129.10">
    <property type="entry name" value="Hotdog Thioesterase"/>
    <property type="match status" value="1"/>
</dbReference>
<dbReference type="CDD" id="cd03443">
    <property type="entry name" value="PaaI_thioesterase"/>
    <property type="match status" value="1"/>
</dbReference>
<comment type="caution">
    <text evidence="2">The sequence shown here is derived from an EMBL/GenBank/DDBJ whole genome shotgun (WGS) entry which is preliminary data.</text>
</comment>
<dbReference type="InterPro" id="IPR029069">
    <property type="entry name" value="HotDog_dom_sf"/>
</dbReference>
<feature type="domain" description="Thioesterase" evidence="1">
    <location>
        <begin position="189"/>
        <end position="258"/>
    </location>
</feature>
<keyword evidence="3" id="KW-1185">Reference proteome</keyword>
<proteinExistence type="predicted"/>
<dbReference type="InterPro" id="IPR006683">
    <property type="entry name" value="Thioestr_dom"/>
</dbReference>
<sequence length="296" mass="32274">MSRPLQTVAPLMRQISRRQILTPNVAQIRLAPRSTIRSITTASETASPSRPSFLRRTFAYTARALTFTIIGVAMAVSPAYQTVSGYMTPVSDEDTLQMWTPPDAETQALEDQLKANAYIQSLRQNPTFVEHRPHLKVPPAWRAHNLTGGTLMGPGKVPIPPLGFIDTAGDKKEFVQISFVGQDLCGHPGIVHGGFLATMLDEGLARPAFEALPHRVGLTANLNVNYRAPCKADQFVVLKAEVTKTEGRKAWVEGRIETLPEGDEKPVELANATALFIEPKQAAALRNYAAPTAPTT</sequence>
<dbReference type="PANTHER" id="PTHR47260:SF7">
    <property type="entry name" value="THIOESTERASE FAMILY PROTEIN (AFU_ORTHOLOGUE AFUA_1G10800)"/>
    <property type="match status" value="1"/>
</dbReference>
<dbReference type="PANTHER" id="PTHR47260">
    <property type="entry name" value="UPF0644 PROTEIN PB2B4.06"/>
    <property type="match status" value="1"/>
</dbReference>
<dbReference type="AlphaFoldDB" id="A0AAD9SLS3"/>